<dbReference type="SUPFAM" id="SSF49503">
    <property type="entry name" value="Cupredoxins"/>
    <property type="match status" value="1"/>
</dbReference>
<protein>
    <recommendedName>
        <fullName evidence="4">Cupredoxin</fullName>
    </recommendedName>
</protein>
<dbReference type="EMBL" id="CTRI01000023">
    <property type="protein sequence ID" value="CQR33706.1"/>
    <property type="molecule type" value="Genomic_DNA"/>
</dbReference>
<dbReference type="Gene3D" id="2.60.40.420">
    <property type="entry name" value="Cupredoxins - blue copper proteins"/>
    <property type="match status" value="1"/>
</dbReference>
<evidence type="ECO:0000313" key="2">
    <source>
        <dbReference type="EMBL" id="CQR33706.1"/>
    </source>
</evidence>
<sequence length="218" mass="23037">MKTLTAHTHPSFATGTKRWSPPVVAQPAIAKEINLHTSNPLRARARNAAASALLSAGALLLAPGSFAATAATPQATPVYVHMNGANMFLENVVVVRPGQKVVFVDQDTGAHTIIGYNPLTGKTSTRFDGAVQGTPGPGHPVSTYAIAFKHPGLQFYYCSVHAELMKEPGGRTVPKKRPTVHGFGDPMAGLIIVTTDKRLLADNPPTTHEKILPGYFGG</sequence>
<evidence type="ECO:0008006" key="4">
    <source>
        <dbReference type="Google" id="ProtNLM"/>
    </source>
</evidence>
<comment type="caution">
    <text evidence="2">The sequence shown here is derived from an EMBL/GenBank/DDBJ whole genome shotgun (WGS) entry which is preliminary data.</text>
</comment>
<evidence type="ECO:0000256" key="1">
    <source>
        <dbReference type="ARBA" id="ARBA00004418"/>
    </source>
</evidence>
<dbReference type="InterPro" id="IPR008972">
    <property type="entry name" value="Cupredoxin"/>
</dbReference>
<organism evidence="2 3">
    <name type="scientific">Thiomonas arsenitoxydans (strain DSM 22701 / CIP 110005 / 3As)</name>
    <dbReference type="NCBI Taxonomy" id="426114"/>
    <lineage>
        <taxon>Bacteria</taxon>
        <taxon>Pseudomonadati</taxon>
        <taxon>Pseudomonadota</taxon>
        <taxon>Betaproteobacteria</taxon>
        <taxon>Burkholderiales</taxon>
        <taxon>Thiomonas</taxon>
    </lineage>
</organism>
<comment type="subcellular location">
    <subcellularLocation>
        <location evidence="1">Periplasm</location>
    </subcellularLocation>
</comment>
<name>A0ABP1Z3A1_THIA3</name>
<keyword evidence="3" id="KW-1185">Reference proteome</keyword>
<gene>
    <name evidence="2" type="ORF">THICB1_30212</name>
</gene>
<reference evidence="2 3" key="1">
    <citation type="submission" date="2015-03" db="EMBL/GenBank/DDBJ databases">
        <authorList>
            <person name="Regsiter A."/>
            <person name="william w."/>
        </authorList>
    </citation>
    <scope>NUCLEOTIDE SEQUENCE [LARGE SCALE GENOMIC DNA]</scope>
    <source>
        <strain evidence="2 3">CB1</strain>
    </source>
</reference>
<proteinExistence type="predicted"/>
<dbReference type="Proteomes" id="UP000078599">
    <property type="component" value="Unassembled WGS sequence"/>
</dbReference>
<evidence type="ECO:0000313" key="3">
    <source>
        <dbReference type="Proteomes" id="UP000078599"/>
    </source>
</evidence>
<accession>A0ABP1Z3A1</accession>